<dbReference type="eggNOG" id="ENOG502SCMN">
    <property type="taxonomic scope" value="Eukaryota"/>
</dbReference>
<feature type="region of interest" description="Disordered" evidence="1">
    <location>
        <begin position="73"/>
        <end position="107"/>
    </location>
</feature>
<dbReference type="HOGENOM" id="CLU_1468494_0_0_1"/>
<dbReference type="GeneID" id="18924160"/>
<keyword evidence="2" id="KW-1133">Transmembrane helix</keyword>
<evidence type="ECO:0000256" key="1">
    <source>
        <dbReference type="SAM" id="MobiDB-lite"/>
    </source>
</evidence>
<organism evidence="4">
    <name type="scientific">Melampsora larici-populina (strain 98AG31 / pathotype 3-4-7)</name>
    <name type="common">Poplar leaf rust fungus</name>
    <dbReference type="NCBI Taxonomy" id="747676"/>
    <lineage>
        <taxon>Eukaryota</taxon>
        <taxon>Fungi</taxon>
        <taxon>Dikarya</taxon>
        <taxon>Basidiomycota</taxon>
        <taxon>Pucciniomycotina</taxon>
        <taxon>Pucciniomycetes</taxon>
        <taxon>Pucciniales</taxon>
        <taxon>Melampsoraceae</taxon>
        <taxon>Melampsora</taxon>
    </lineage>
</organism>
<dbReference type="RefSeq" id="XP_007414936.1">
    <property type="nucleotide sequence ID" value="XM_007414874.1"/>
</dbReference>
<feature type="transmembrane region" description="Helical" evidence="2">
    <location>
        <begin position="6"/>
        <end position="27"/>
    </location>
</feature>
<accession>F4S0N3</accession>
<sequence>MDLELIPIYLITSIPFFLIVYLLLKLYNSHQLKQKKLSQGIGRGVAGFQTGVRRVAVPQEILDRIRRGEEVSAEEITRAQEKMATKSRDQSSAGSDDDANRKSKTKPTSKIFRIPATSVVEALWSFYYCQIAWGSHCFLLGFNGIYRKITEMQRLSVFERVEQLVENMRVDSTPLNGAWKSKGS</sequence>
<keyword evidence="2" id="KW-0472">Membrane</keyword>
<gene>
    <name evidence="3" type="ORF">MELLADRAFT_110697</name>
</gene>
<dbReference type="EMBL" id="GL883135">
    <property type="protein sequence ID" value="EGG01836.1"/>
    <property type="molecule type" value="Genomic_DNA"/>
</dbReference>
<evidence type="ECO:0000313" key="4">
    <source>
        <dbReference type="Proteomes" id="UP000001072"/>
    </source>
</evidence>
<protein>
    <submittedName>
        <fullName evidence="3">Uncharacterized protein</fullName>
    </submittedName>
</protein>
<proteinExistence type="predicted"/>
<keyword evidence="2" id="KW-0812">Transmembrane</keyword>
<evidence type="ECO:0000313" key="3">
    <source>
        <dbReference type="EMBL" id="EGG01836.1"/>
    </source>
</evidence>
<feature type="compositionally biased region" description="Basic and acidic residues" evidence="1">
    <location>
        <begin position="73"/>
        <end position="89"/>
    </location>
</feature>
<dbReference type="AlphaFoldDB" id="F4S0N3"/>
<reference evidence="4" key="1">
    <citation type="journal article" date="2011" name="Proc. Natl. Acad. Sci. U.S.A.">
        <title>Obligate biotrophy features unraveled by the genomic analysis of rust fungi.</title>
        <authorList>
            <person name="Duplessis S."/>
            <person name="Cuomo C.A."/>
            <person name="Lin Y.-C."/>
            <person name="Aerts A."/>
            <person name="Tisserant E."/>
            <person name="Veneault-Fourrey C."/>
            <person name="Joly D.L."/>
            <person name="Hacquard S."/>
            <person name="Amselem J."/>
            <person name="Cantarel B.L."/>
            <person name="Chiu R."/>
            <person name="Coutinho P.M."/>
            <person name="Feau N."/>
            <person name="Field M."/>
            <person name="Frey P."/>
            <person name="Gelhaye E."/>
            <person name="Goldberg J."/>
            <person name="Grabherr M.G."/>
            <person name="Kodira C.D."/>
            <person name="Kohler A."/>
            <person name="Kuees U."/>
            <person name="Lindquist E.A."/>
            <person name="Lucas S.M."/>
            <person name="Mago R."/>
            <person name="Mauceli E."/>
            <person name="Morin E."/>
            <person name="Murat C."/>
            <person name="Pangilinan J.L."/>
            <person name="Park R."/>
            <person name="Pearson M."/>
            <person name="Quesneville H."/>
            <person name="Rouhier N."/>
            <person name="Sakthikumar S."/>
            <person name="Salamov A.A."/>
            <person name="Schmutz J."/>
            <person name="Selles B."/>
            <person name="Shapiro H."/>
            <person name="Tanguay P."/>
            <person name="Tuskan G.A."/>
            <person name="Henrissat B."/>
            <person name="Van de Peer Y."/>
            <person name="Rouze P."/>
            <person name="Ellis J.G."/>
            <person name="Dodds P.N."/>
            <person name="Schein J.E."/>
            <person name="Zhong S."/>
            <person name="Hamelin R.C."/>
            <person name="Grigoriev I.V."/>
            <person name="Szabo L.J."/>
            <person name="Martin F."/>
        </authorList>
    </citation>
    <scope>NUCLEOTIDE SEQUENCE [LARGE SCALE GENOMIC DNA]</scope>
    <source>
        <strain evidence="4">98AG31 / pathotype 3-4-7</strain>
    </source>
</reference>
<dbReference type="Proteomes" id="UP000001072">
    <property type="component" value="Unassembled WGS sequence"/>
</dbReference>
<evidence type="ECO:0000256" key="2">
    <source>
        <dbReference type="SAM" id="Phobius"/>
    </source>
</evidence>
<dbReference type="VEuPathDB" id="FungiDB:MELLADRAFT_110697"/>
<keyword evidence="4" id="KW-1185">Reference proteome</keyword>
<dbReference type="InParanoid" id="F4S0N3"/>
<dbReference type="OrthoDB" id="3260758at2759"/>
<dbReference type="KEGG" id="mlr:MELLADRAFT_110697"/>
<name>F4S0N3_MELLP</name>